<evidence type="ECO:0000313" key="2">
    <source>
        <dbReference type="Proteomes" id="UP001148838"/>
    </source>
</evidence>
<gene>
    <name evidence="1" type="ORF">ANN_23586</name>
</gene>
<organism evidence="1 2">
    <name type="scientific">Periplaneta americana</name>
    <name type="common">American cockroach</name>
    <name type="synonym">Blatta americana</name>
    <dbReference type="NCBI Taxonomy" id="6978"/>
    <lineage>
        <taxon>Eukaryota</taxon>
        <taxon>Metazoa</taxon>
        <taxon>Ecdysozoa</taxon>
        <taxon>Arthropoda</taxon>
        <taxon>Hexapoda</taxon>
        <taxon>Insecta</taxon>
        <taxon>Pterygota</taxon>
        <taxon>Neoptera</taxon>
        <taxon>Polyneoptera</taxon>
        <taxon>Dictyoptera</taxon>
        <taxon>Blattodea</taxon>
        <taxon>Blattoidea</taxon>
        <taxon>Blattidae</taxon>
        <taxon>Blattinae</taxon>
        <taxon>Periplaneta</taxon>
    </lineage>
</organism>
<dbReference type="EMBL" id="JAJSOF020000025">
    <property type="protein sequence ID" value="KAJ4435013.1"/>
    <property type="molecule type" value="Genomic_DNA"/>
</dbReference>
<proteinExistence type="predicted"/>
<dbReference type="Proteomes" id="UP001148838">
    <property type="component" value="Unassembled WGS sequence"/>
</dbReference>
<comment type="caution">
    <text evidence="1">The sequence shown here is derived from an EMBL/GenBank/DDBJ whole genome shotgun (WGS) entry which is preliminary data.</text>
</comment>
<accession>A0ABQ8SLJ4</accession>
<sequence>MAGLFSEKARASKPAGVRLECASASASASEGLSSSAVDRSWRDLSSSAVDRSWRDPSSSTVNCLWRSVVRDTVNSICIIIKRSIFCGPLEKELRKRLMKCFVWSVVLCGEKTWTLRRNEEKHLKCGYGEGWSV</sequence>
<protein>
    <submittedName>
        <fullName evidence="1">Uncharacterized protein</fullName>
    </submittedName>
</protein>
<keyword evidence="2" id="KW-1185">Reference proteome</keyword>
<name>A0ABQ8SLJ4_PERAM</name>
<reference evidence="1 2" key="1">
    <citation type="journal article" date="2022" name="Allergy">
        <title>Genome assembly and annotation of Periplaneta americana reveal a comprehensive cockroach allergen profile.</title>
        <authorList>
            <person name="Wang L."/>
            <person name="Xiong Q."/>
            <person name="Saelim N."/>
            <person name="Wang L."/>
            <person name="Nong W."/>
            <person name="Wan A.T."/>
            <person name="Shi M."/>
            <person name="Liu X."/>
            <person name="Cao Q."/>
            <person name="Hui J.H.L."/>
            <person name="Sookrung N."/>
            <person name="Leung T.F."/>
            <person name="Tungtrongchitr A."/>
            <person name="Tsui S.K.W."/>
        </authorList>
    </citation>
    <scope>NUCLEOTIDE SEQUENCE [LARGE SCALE GENOMIC DNA]</scope>
    <source>
        <strain evidence="1">PWHHKU_190912</strain>
    </source>
</reference>
<evidence type="ECO:0000313" key="1">
    <source>
        <dbReference type="EMBL" id="KAJ4435013.1"/>
    </source>
</evidence>